<evidence type="ECO:0000313" key="3">
    <source>
        <dbReference type="EMBL" id="MFC5523129.1"/>
    </source>
</evidence>
<evidence type="ECO:0000256" key="2">
    <source>
        <dbReference type="SAM" id="SignalP"/>
    </source>
</evidence>
<feature type="transmembrane region" description="Helical" evidence="1">
    <location>
        <begin position="76"/>
        <end position="96"/>
    </location>
</feature>
<protein>
    <submittedName>
        <fullName evidence="3">HupE/UreJ family protein</fullName>
    </submittedName>
</protein>
<feature type="transmembrane region" description="Helical" evidence="1">
    <location>
        <begin position="185"/>
        <end position="205"/>
    </location>
</feature>
<dbReference type="EMBL" id="JBHSMX010000063">
    <property type="protein sequence ID" value="MFC5523129.1"/>
    <property type="molecule type" value="Genomic_DNA"/>
</dbReference>
<feature type="transmembrane region" description="Helical" evidence="1">
    <location>
        <begin position="158"/>
        <end position="178"/>
    </location>
</feature>
<feature type="chain" id="PRO_5046557164" evidence="2">
    <location>
        <begin position="28"/>
        <end position="206"/>
    </location>
</feature>
<evidence type="ECO:0000256" key="1">
    <source>
        <dbReference type="SAM" id="Phobius"/>
    </source>
</evidence>
<keyword evidence="2" id="KW-0732">Signal</keyword>
<accession>A0ABW0QFZ9</accession>
<organism evidence="3 4">
    <name type="scientific">Polaromonas jejuensis</name>
    <dbReference type="NCBI Taxonomy" id="457502"/>
    <lineage>
        <taxon>Bacteria</taxon>
        <taxon>Pseudomonadati</taxon>
        <taxon>Pseudomonadota</taxon>
        <taxon>Betaproteobacteria</taxon>
        <taxon>Burkholderiales</taxon>
        <taxon>Comamonadaceae</taxon>
        <taxon>Polaromonas</taxon>
    </lineage>
</organism>
<name>A0ABW0QFZ9_9BURK</name>
<proteinExistence type="predicted"/>
<dbReference type="RefSeq" id="WP_068834672.1">
    <property type="nucleotide sequence ID" value="NZ_JBHSMX010000063.1"/>
</dbReference>
<reference evidence="4" key="1">
    <citation type="journal article" date="2019" name="Int. J. Syst. Evol. Microbiol.">
        <title>The Global Catalogue of Microorganisms (GCM) 10K type strain sequencing project: providing services to taxonomists for standard genome sequencing and annotation.</title>
        <authorList>
            <consortium name="The Broad Institute Genomics Platform"/>
            <consortium name="The Broad Institute Genome Sequencing Center for Infectious Disease"/>
            <person name="Wu L."/>
            <person name="Ma J."/>
        </authorList>
    </citation>
    <scope>NUCLEOTIDE SEQUENCE [LARGE SCALE GENOMIC DNA]</scope>
    <source>
        <strain evidence="4">CGMCC 4.7277</strain>
    </source>
</reference>
<dbReference type="Pfam" id="PF04955">
    <property type="entry name" value="HupE_UreJ"/>
    <property type="match status" value="1"/>
</dbReference>
<comment type="caution">
    <text evidence="3">The sequence shown here is derived from an EMBL/GenBank/DDBJ whole genome shotgun (WGS) entry which is preliminary data.</text>
</comment>
<keyword evidence="1" id="KW-0472">Membrane</keyword>
<keyword evidence="1" id="KW-1133">Transmembrane helix</keyword>
<evidence type="ECO:0000313" key="4">
    <source>
        <dbReference type="Proteomes" id="UP001596084"/>
    </source>
</evidence>
<keyword evidence="4" id="KW-1185">Reference proteome</keyword>
<feature type="transmembrane region" description="Helical" evidence="1">
    <location>
        <begin position="52"/>
        <end position="69"/>
    </location>
</feature>
<sequence>MRLFGLPQTTCLSRLLFALVSALPLAAAAHTGVDGHAHPGFLMGFFHPLTGLDHLAAMVSVGLWSALAARRAGIELVWGPLGFASMLLVGASLGLQGVQIPAVEPMIAASLLVTGLLVATRWRVPGMAAALLVGVFALFHGLAHGYELADAADAWPPLAGMLTTTLLLHATGLGLGWALRRNSVWIPRAAGAGVAAFGVTLLAQLA</sequence>
<gene>
    <name evidence="3" type="ORF">ACFPP7_19760</name>
</gene>
<keyword evidence="1" id="KW-0812">Transmembrane</keyword>
<feature type="transmembrane region" description="Helical" evidence="1">
    <location>
        <begin position="127"/>
        <end position="146"/>
    </location>
</feature>
<dbReference type="Proteomes" id="UP001596084">
    <property type="component" value="Unassembled WGS sequence"/>
</dbReference>
<feature type="transmembrane region" description="Helical" evidence="1">
    <location>
        <begin position="102"/>
        <end position="120"/>
    </location>
</feature>
<dbReference type="InterPro" id="IPR007038">
    <property type="entry name" value="HupE_UreJ"/>
</dbReference>
<dbReference type="PIRSF" id="PIRSF016919">
    <property type="entry name" value="HupE_UreJ"/>
    <property type="match status" value="1"/>
</dbReference>
<feature type="signal peptide" evidence="2">
    <location>
        <begin position="1"/>
        <end position="27"/>
    </location>
</feature>